<dbReference type="AlphaFoldDB" id="A0A6I5KWY5"/>
<evidence type="ECO:0000259" key="1">
    <source>
        <dbReference type="Pfam" id="PF04773"/>
    </source>
</evidence>
<sequence length="318" mass="36005">MTENEIKGLMEKYLNGTITKKEESLLEQFDVDLLSRNYKDTFKNENHRKRVAKQLSRNISEHGKGISFLKWSKVAASLALLVSLGYFIHSKMGTKPVVEPIVIMEKTTEWGQKLNIILADGTQVRLNSGSTLKYPSRFEGDFRHVKLVGEAFFEVTRNPQRPFVIESGEVKTTVLGTSFNVDTYPDNDQIAVTVSTGKVKVASRENEIILEPNEQGVFHKKTKTMSKEKVDISTALNWKDGVIHFEDVPLSQALKTLEKWYGVSFVLENKYAGNCHISASYNNELLSTVLESIVFAKKGLQYEFLEDQKILIKGKCTD</sequence>
<accession>A0A6I5KWY5</accession>
<feature type="domain" description="Protein FecR C-terminal" evidence="2">
    <location>
        <begin position="243"/>
        <end position="312"/>
    </location>
</feature>
<dbReference type="InterPro" id="IPR012373">
    <property type="entry name" value="Ferrdict_sens_TM"/>
</dbReference>
<dbReference type="Pfam" id="PF16344">
    <property type="entry name" value="FecR_C"/>
    <property type="match status" value="1"/>
</dbReference>
<proteinExistence type="predicted"/>
<comment type="caution">
    <text evidence="3">The sequence shown here is derived from an EMBL/GenBank/DDBJ whole genome shotgun (WGS) entry which is preliminary data.</text>
</comment>
<dbReference type="EMBL" id="JAAAMI010000012">
    <property type="protein sequence ID" value="NDV45103.1"/>
    <property type="molecule type" value="Genomic_DNA"/>
</dbReference>
<dbReference type="InterPro" id="IPR006860">
    <property type="entry name" value="FecR"/>
</dbReference>
<evidence type="ECO:0000313" key="4">
    <source>
        <dbReference type="Proteomes" id="UP000468707"/>
    </source>
</evidence>
<dbReference type="PANTHER" id="PTHR30273">
    <property type="entry name" value="PERIPLASMIC SIGNAL SENSOR AND SIGMA FACTOR ACTIVATOR FECR-RELATED"/>
    <property type="match status" value="1"/>
</dbReference>
<dbReference type="PANTHER" id="PTHR30273:SF2">
    <property type="entry name" value="PROTEIN FECR"/>
    <property type="match status" value="1"/>
</dbReference>
<organism evidence="3 4">
    <name type="scientific">Flagellimonas sediminis</name>
    <dbReference type="NCBI Taxonomy" id="2696468"/>
    <lineage>
        <taxon>Bacteria</taxon>
        <taxon>Pseudomonadati</taxon>
        <taxon>Bacteroidota</taxon>
        <taxon>Flavobacteriia</taxon>
        <taxon>Flavobacteriales</taxon>
        <taxon>Flavobacteriaceae</taxon>
        <taxon>Flagellimonas</taxon>
    </lineage>
</organism>
<dbReference type="Pfam" id="PF04773">
    <property type="entry name" value="FecR"/>
    <property type="match status" value="1"/>
</dbReference>
<dbReference type="PIRSF" id="PIRSF018266">
    <property type="entry name" value="FecR"/>
    <property type="match status" value="1"/>
</dbReference>
<evidence type="ECO:0000259" key="2">
    <source>
        <dbReference type="Pfam" id="PF16344"/>
    </source>
</evidence>
<gene>
    <name evidence="3" type="ORF">GTK07_17400</name>
</gene>
<dbReference type="Gene3D" id="3.55.50.30">
    <property type="match status" value="1"/>
</dbReference>
<dbReference type="FunFam" id="2.60.120.1440:FF:000001">
    <property type="entry name" value="Putative anti-sigma factor"/>
    <property type="match status" value="1"/>
</dbReference>
<dbReference type="GO" id="GO:0016989">
    <property type="term" value="F:sigma factor antagonist activity"/>
    <property type="evidence" value="ECO:0007669"/>
    <property type="project" value="TreeGrafter"/>
</dbReference>
<dbReference type="InterPro" id="IPR032508">
    <property type="entry name" value="FecR_C"/>
</dbReference>
<evidence type="ECO:0000313" key="3">
    <source>
        <dbReference type="EMBL" id="NDV45103.1"/>
    </source>
</evidence>
<name>A0A6I5KWY5_9FLAO</name>
<reference evidence="3 4" key="1">
    <citation type="submission" date="2020-01" db="EMBL/GenBank/DDBJ databases">
        <title>Muricauda sediminis sp.nov. 40Bstr401.</title>
        <authorList>
            <person name="Xue Z."/>
            <person name="Zhu S."/>
            <person name="Ren N."/>
            <person name="Chen T."/>
            <person name="Chen X."/>
            <person name="Chen J."/>
            <person name="Yang J."/>
        </authorList>
    </citation>
    <scope>NUCLEOTIDE SEQUENCE [LARGE SCALE GENOMIC DNA]</scope>
    <source>
        <strain evidence="3 4">40Bstr401</strain>
    </source>
</reference>
<dbReference type="RefSeq" id="WP_163636447.1">
    <property type="nucleotide sequence ID" value="NZ_JAAAMI010000012.1"/>
</dbReference>
<feature type="domain" description="FecR protein" evidence="1">
    <location>
        <begin position="107"/>
        <end position="200"/>
    </location>
</feature>
<protein>
    <submittedName>
        <fullName evidence="3">DUF4974 domain-containing protein</fullName>
    </submittedName>
</protein>
<dbReference type="Gene3D" id="2.60.120.1440">
    <property type="match status" value="1"/>
</dbReference>
<dbReference type="Proteomes" id="UP000468707">
    <property type="component" value="Unassembled WGS sequence"/>
</dbReference>
<keyword evidence="4" id="KW-1185">Reference proteome</keyword>